<evidence type="ECO:0000313" key="4">
    <source>
        <dbReference type="Proteomes" id="UP000317369"/>
    </source>
</evidence>
<proteinExistence type="predicted"/>
<feature type="chain" id="PRO_5021844729" evidence="1">
    <location>
        <begin position="24"/>
        <end position="215"/>
    </location>
</feature>
<dbReference type="Proteomes" id="UP000317369">
    <property type="component" value="Chromosome"/>
</dbReference>
<feature type="domain" description="Ice-binding protein C-terminal" evidence="2">
    <location>
        <begin position="194"/>
        <end position="214"/>
    </location>
</feature>
<sequence length="215" mass="21902" precursor="true">MQKMTSIVAALALTGLGASAANAAQISDMDTFSMALSPNSTTVSLDQFDASLGTLNWVKIEIDATVNANVTAENNSTLNAPLYQISLTANFDATAPTTSVSTVNNGVWAAALLATDGVAGSGPDFNDFGTLTQSDSASQTLISGFAAYIGAGTFDVDVDGSAGFAFSGSTDSTLDVSDLLGDGTVKVTYDYTEVPEPASLALMGLGGLAMLRRKK</sequence>
<dbReference type="NCBIfam" id="NF033208">
    <property type="entry name" value="choice_anch_E"/>
    <property type="match status" value="1"/>
</dbReference>
<dbReference type="InterPro" id="IPR013424">
    <property type="entry name" value="Ice-binding_C"/>
</dbReference>
<name>A0A517YXI9_9BACT</name>
<accession>A0A517YXI9</accession>
<reference evidence="3 4" key="1">
    <citation type="submission" date="2019-02" db="EMBL/GenBank/DDBJ databases">
        <title>Deep-cultivation of Planctomycetes and their phenomic and genomic characterization uncovers novel biology.</title>
        <authorList>
            <person name="Wiegand S."/>
            <person name="Jogler M."/>
            <person name="Boedeker C."/>
            <person name="Pinto D."/>
            <person name="Vollmers J."/>
            <person name="Rivas-Marin E."/>
            <person name="Kohn T."/>
            <person name="Peeters S.H."/>
            <person name="Heuer A."/>
            <person name="Rast P."/>
            <person name="Oberbeckmann S."/>
            <person name="Bunk B."/>
            <person name="Jeske O."/>
            <person name="Meyerdierks A."/>
            <person name="Storesund J.E."/>
            <person name="Kallscheuer N."/>
            <person name="Luecker S."/>
            <person name="Lage O.M."/>
            <person name="Pohl T."/>
            <person name="Merkel B.J."/>
            <person name="Hornburger P."/>
            <person name="Mueller R.-W."/>
            <person name="Bruemmer F."/>
            <person name="Labrenz M."/>
            <person name="Spormann A.M."/>
            <person name="Op den Camp H."/>
            <person name="Overmann J."/>
            <person name="Amann R."/>
            <person name="Jetten M.S.M."/>
            <person name="Mascher T."/>
            <person name="Medema M.H."/>
            <person name="Devos D.P."/>
            <person name="Kaster A.-K."/>
            <person name="Ovreas L."/>
            <person name="Rohde M."/>
            <person name="Galperin M.Y."/>
            <person name="Jogler C."/>
        </authorList>
    </citation>
    <scope>NUCLEOTIDE SEQUENCE [LARGE SCALE GENOMIC DNA]</scope>
    <source>
        <strain evidence="3 4">KS4</strain>
    </source>
</reference>
<keyword evidence="1" id="KW-0732">Signal</keyword>
<evidence type="ECO:0000259" key="2">
    <source>
        <dbReference type="Pfam" id="PF07589"/>
    </source>
</evidence>
<organism evidence="3 4">
    <name type="scientific">Poriferisphaera corsica</name>
    <dbReference type="NCBI Taxonomy" id="2528020"/>
    <lineage>
        <taxon>Bacteria</taxon>
        <taxon>Pseudomonadati</taxon>
        <taxon>Planctomycetota</taxon>
        <taxon>Phycisphaerae</taxon>
        <taxon>Phycisphaerales</taxon>
        <taxon>Phycisphaeraceae</taxon>
        <taxon>Poriferisphaera</taxon>
    </lineage>
</organism>
<evidence type="ECO:0000256" key="1">
    <source>
        <dbReference type="SAM" id="SignalP"/>
    </source>
</evidence>
<feature type="signal peptide" evidence="1">
    <location>
        <begin position="1"/>
        <end position="23"/>
    </location>
</feature>
<dbReference type="NCBIfam" id="TIGR02595">
    <property type="entry name" value="PEP_CTERM"/>
    <property type="match status" value="1"/>
</dbReference>
<gene>
    <name evidence="3" type="ORF">KS4_30080</name>
</gene>
<keyword evidence="4" id="KW-1185">Reference proteome</keyword>
<dbReference type="RefSeq" id="WP_145079487.1">
    <property type="nucleotide sequence ID" value="NZ_CP036425.1"/>
</dbReference>
<dbReference type="AlphaFoldDB" id="A0A517YXI9"/>
<protein>
    <submittedName>
        <fullName evidence="3">PEP-CTERM motif protein</fullName>
    </submittedName>
</protein>
<dbReference type="EMBL" id="CP036425">
    <property type="protein sequence ID" value="QDU34931.1"/>
    <property type="molecule type" value="Genomic_DNA"/>
</dbReference>
<evidence type="ECO:0000313" key="3">
    <source>
        <dbReference type="EMBL" id="QDU34931.1"/>
    </source>
</evidence>
<dbReference type="KEGG" id="pcor:KS4_30080"/>
<dbReference type="Pfam" id="PF07589">
    <property type="entry name" value="PEP-CTERM"/>
    <property type="match status" value="1"/>
</dbReference>